<gene>
    <name evidence="3" type="ORF">D1010_12690</name>
</gene>
<dbReference type="Pfam" id="PF18483">
    <property type="entry name" value="Lectin_L-type_dom"/>
    <property type="match status" value="1"/>
</dbReference>
<dbReference type="EMBL" id="CP045143">
    <property type="protein sequence ID" value="QFR24171.1"/>
    <property type="molecule type" value="Genomic_DNA"/>
</dbReference>
<dbReference type="Gene3D" id="2.60.120.200">
    <property type="match status" value="1"/>
</dbReference>
<protein>
    <submittedName>
        <fullName evidence="3">Uncharacterized protein</fullName>
    </submittedName>
</protein>
<keyword evidence="2" id="KW-1133">Transmembrane helix</keyword>
<evidence type="ECO:0000256" key="2">
    <source>
        <dbReference type="SAM" id="Phobius"/>
    </source>
</evidence>
<reference evidence="3 4" key="1">
    <citation type="submission" date="2019-10" db="EMBL/GenBank/DDBJ databases">
        <title>The completed genome of Lactobacillus harbinensis M1.</title>
        <authorList>
            <person name="Zheng Y."/>
        </authorList>
    </citation>
    <scope>NUCLEOTIDE SEQUENCE [LARGE SCALE GENOMIC DNA]</scope>
    <source>
        <strain evidence="3 4">M1</strain>
    </source>
</reference>
<dbReference type="InterPro" id="IPR013320">
    <property type="entry name" value="ConA-like_dom_sf"/>
</dbReference>
<dbReference type="KEGG" id="lhb:D1010_12690"/>
<organism evidence="3 4">
    <name type="scientific">Schleiferilactobacillus harbinensis</name>
    <dbReference type="NCBI Taxonomy" id="304207"/>
    <lineage>
        <taxon>Bacteria</taxon>
        <taxon>Bacillati</taxon>
        <taxon>Bacillota</taxon>
        <taxon>Bacilli</taxon>
        <taxon>Lactobacillales</taxon>
        <taxon>Lactobacillaceae</taxon>
        <taxon>Schleiferilactobacillus</taxon>
    </lineage>
</organism>
<feature type="region of interest" description="Disordered" evidence="1">
    <location>
        <begin position="384"/>
        <end position="414"/>
    </location>
</feature>
<proteinExistence type="predicted"/>
<evidence type="ECO:0000313" key="4">
    <source>
        <dbReference type="Proteomes" id="UP000326779"/>
    </source>
</evidence>
<dbReference type="SUPFAM" id="SSF49899">
    <property type="entry name" value="Concanavalin A-like lectins/glucanases"/>
    <property type="match status" value="1"/>
</dbReference>
<name>A0A5P8M831_9LACO</name>
<keyword evidence="2" id="KW-0812">Transmembrane</keyword>
<dbReference type="Proteomes" id="UP000326779">
    <property type="component" value="Chromosome"/>
</dbReference>
<evidence type="ECO:0000313" key="3">
    <source>
        <dbReference type="EMBL" id="QFR24171.1"/>
    </source>
</evidence>
<evidence type="ECO:0000256" key="1">
    <source>
        <dbReference type="SAM" id="MobiDB-lite"/>
    </source>
</evidence>
<feature type="compositionally biased region" description="Low complexity" evidence="1">
    <location>
        <begin position="389"/>
        <end position="405"/>
    </location>
</feature>
<dbReference type="AlphaFoldDB" id="A0A5P8M831"/>
<accession>A0A5P8M831</accession>
<sequence length="850" mass="91686">MCRTGSTASRRRSQLGLYFFGALLFIVLFIGLWIPGTVRAATQAPFQTITRTNALTQRLLRDATPTAGRVNIGDSQSQDFFSPQGSTVISTDSDGNWSNIGLTPTEITKAGAVTLNMRIDMTHDFSFNWQVQMKAGSNPIADGIGFALHPTYKIGDLSPDQKVAQDIHAIGHPGGNLGTADLMNAFGFKLDSYFNYGRDPGTPGVNYSGPIANTYYGDDSHYYLTGGEGDVYGDADNRIDGDLDYKIPQSNYTQWGPYGIFTRTDQTGYVTYTASQDGTAEEEKPLNGTNNFPNLLGDDWQNMNISYDASTYALSVTLTDPKDTSRTITWKRILSAAEQAQVNTNQYYAFTILGSTGGYYAKQAIQRLSGYFTPENPSLLIRKTTTNGTSVSPTDTVTQQTTSDTKAPTTITDQNTPFQGTLSHILFTYYDSNGDAVTQRVDPTSRDATDWHYLADLTKHNSLGIVTYVYRRTNDLPTLAFTYAGATDGKITVQPNTNVSVTASLTNPTTGPITWMKPYVYDEIPKLLKLANGDNPQVTQDATDNHLKIAFDNIAQSQTATEQFVLHYQGTQPATLYTGGAPADSLDLNLGDNAYIYDESPENLDASGKRIDSSYYYAPTTLDAPLASPRPGTAPDLATYVKMDPGNFVPKVGNVQPAAQANFHYWDITSAGATTMNPGKTGHPTADITGSAAAKVTGQLGDAITAPSTKAPAGFEYLGCYESITYGAPSTWHDASETAPTFYFQSTVGNIPDQQIAYIYRPINAHYLSLVPPDLEFGKHPVNSVSQSALQLPMTQNAQTTITDNRPHTGIPDSTGAWTVTVAATGALTGNQSGAVLSGAQLIFAAPTAS</sequence>
<dbReference type="RefSeq" id="WP_152261164.1">
    <property type="nucleotide sequence ID" value="NZ_CP045143.1"/>
</dbReference>
<keyword evidence="2" id="KW-0472">Membrane</keyword>
<feature type="transmembrane region" description="Helical" evidence="2">
    <location>
        <begin position="15"/>
        <end position="34"/>
    </location>
</feature>